<feature type="region of interest" description="Disordered" evidence="1">
    <location>
        <begin position="702"/>
        <end position="731"/>
    </location>
</feature>
<keyword evidence="2" id="KW-0547">Nucleotide-binding</keyword>
<gene>
    <name evidence="2" type="ORF">AVDCRST_MAG87-2149</name>
</gene>
<feature type="compositionally biased region" description="Polar residues" evidence="1">
    <location>
        <begin position="703"/>
        <end position="721"/>
    </location>
</feature>
<evidence type="ECO:0000313" key="2">
    <source>
        <dbReference type="EMBL" id="CAA9568280.1"/>
    </source>
</evidence>
<keyword evidence="2" id="KW-0347">Helicase</keyword>
<accession>A0A6J4V3C1</accession>
<evidence type="ECO:0000256" key="1">
    <source>
        <dbReference type="SAM" id="MobiDB-lite"/>
    </source>
</evidence>
<proteinExistence type="predicted"/>
<sequence length="731" mass="81256">MTTRESISLPGFARLEREHVPMETGQVPLDPVQDTVDTGERASLAWDHEAFQNLIDRDTGVIGRVVSSEREPAGSHEFFFWAGDDAQTLDVGHIVVAFSEQAAVIGVVDEPRRYSDLRSFLDDYFDRHMEHALSQSAPTVRPEILVFTVKVLATRHLRDDVQSHRPAVNGPVFFANETAIRFALGTHNFTGAGIPALMHTNGNYERDDDGEILLDDAGRPRFQRTPLFLDEDYLLGPEAGHANWTGQSGLATKTSHALFLIGSVFQTMEREQKSVAAIMFNVKGPDLLWLDKPAQPDPVHESAYRAADWKGLGPDDLKAYESLGVRPEPFDGTRVFAPFRPGMDPQPINGSARLDGFSDHKALNTARQAPGETDRVFPILWSLKTALTFPHKVFDFSDLDDKMWGFIYELREMKIDSLAALNEKFAEINAHFANDERADNWHGHHKATIRKAQNRFKGLKDKLGGLLAEGGVDFGSEPRVDHPFANHELRVVDISNCNTTAQELIVTSTINTIWRLAERSEMGVDKLIVFVDELNKYAPSGGDGGLRDTLVDIAARGRHLNVVLLGAQQFRSKVDGEILGNCGTSFYGRVGDEEIINAAYRSISETAKQELLGLPKGRLLVRHAHFRAPLFGTFPHPPTLPGVYGQRIFGSEAARRDPADALHRTLKKLMGDRAPALADVRNLADGIEPEAVDDTRRKIESIYGTSSNGHGDPWRNTQKMLNSARDLWSRT</sequence>
<dbReference type="PANTHER" id="PTHR30121:SF6">
    <property type="entry name" value="SLR6007 PROTEIN"/>
    <property type="match status" value="1"/>
</dbReference>
<name>A0A6J4V3C1_9BACT</name>
<dbReference type="InterPro" id="IPR027417">
    <property type="entry name" value="P-loop_NTPase"/>
</dbReference>
<dbReference type="EMBL" id="CADCWJ010000488">
    <property type="protein sequence ID" value="CAA9568280.1"/>
    <property type="molecule type" value="Genomic_DNA"/>
</dbReference>
<keyword evidence="2" id="KW-0378">Hydrolase</keyword>
<reference evidence="2" key="1">
    <citation type="submission" date="2020-02" db="EMBL/GenBank/DDBJ databases">
        <authorList>
            <person name="Meier V. D."/>
        </authorList>
    </citation>
    <scope>NUCLEOTIDE SEQUENCE</scope>
    <source>
        <strain evidence="2">AVDCRST_MAG87</strain>
    </source>
</reference>
<protein>
    <submittedName>
        <fullName evidence="2">Bipolar DNA helicase HerA</fullName>
    </submittedName>
</protein>
<dbReference type="GO" id="GO:0004386">
    <property type="term" value="F:helicase activity"/>
    <property type="evidence" value="ECO:0007669"/>
    <property type="project" value="UniProtKB-KW"/>
</dbReference>
<dbReference type="AlphaFoldDB" id="A0A6J4V3C1"/>
<dbReference type="PANTHER" id="PTHR30121">
    <property type="entry name" value="UNCHARACTERIZED PROTEIN YJGR-RELATED"/>
    <property type="match status" value="1"/>
</dbReference>
<dbReference type="SUPFAM" id="SSF52540">
    <property type="entry name" value="P-loop containing nucleoside triphosphate hydrolases"/>
    <property type="match status" value="1"/>
</dbReference>
<dbReference type="Gene3D" id="3.40.50.300">
    <property type="entry name" value="P-loop containing nucleotide triphosphate hydrolases"/>
    <property type="match status" value="1"/>
</dbReference>
<keyword evidence="2" id="KW-0067">ATP-binding</keyword>
<dbReference type="InterPro" id="IPR051162">
    <property type="entry name" value="T4SS_component"/>
</dbReference>
<organism evidence="2">
    <name type="scientific">uncultured Thermomicrobiales bacterium</name>
    <dbReference type="NCBI Taxonomy" id="1645740"/>
    <lineage>
        <taxon>Bacteria</taxon>
        <taxon>Pseudomonadati</taxon>
        <taxon>Thermomicrobiota</taxon>
        <taxon>Thermomicrobia</taxon>
        <taxon>Thermomicrobiales</taxon>
        <taxon>environmental samples</taxon>
    </lineage>
</organism>